<dbReference type="GO" id="GO:0004252">
    <property type="term" value="F:serine-type endopeptidase activity"/>
    <property type="evidence" value="ECO:0007669"/>
    <property type="project" value="InterPro"/>
</dbReference>
<dbReference type="InterPro" id="IPR001478">
    <property type="entry name" value="PDZ"/>
</dbReference>
<dbReference type="GO" id="GO:0006508">
    <property type="term" value="P:proteolysis"/>
    <property type="evidence" value="ECO:0007669"/>
    <property type="project" value="UniProtKB-KW"/>
</dbReference>
<dbReference type="InterPro" id="IPR036034">
    <property type="entry name" value="PDZ_sf"/>
</dbReference>
<dbReference type="Pfam" id="PF13365">
    <property type="entry name" value="Trypsin_2"/>
    <property type="match status" value="1"/>
</dbReference>
<dbReference type="InterPro" id="IPR001940">
    <property type="entry name" value="Peptidase_S1C"/>
</dbReference>
<keyword evidence="1" id="KW-0645">Protease</keyword>
<evidence type="ECO:0000256" key="1">
    <source>
        <dbReference type="ARBA" id="ARBA00022670"/>
    </source>
</evidence>
<dbReference type="Pfam" id="PF13180">
    <property type="entry name" value="PDZ_2"/>
    <property type="match status" value="1"/>
</dbReference>
<proteinExistence type="predicted"/>
<dbReference type="AlphaFoldDB" id="A0A7V4DY95"/>
<dbReference type="SMART" id="SM00228">
    <property type="entry name" value="PDZ"/>
    <property type="match status" value="1"/>
</dbReference>
<dbReference type="InterPro" id="IPR009003">
    <property type="entry name" value="Peptidase_S1_PA"/>
</dbReference>
<organism evidence="4">
    <name type="scientific">Dictyoglomus thermophilum</name>
    <dbReference type="NCBI Taxonomy" id="14"/>
    <lineage>
        <taxon>Bacteria</taxon>
        <taxon>Pseudomonadati</taxon>
        <taxon>Dictyoglomota</taxon>
        <taxon>Dictyoglomia</taxon>
        <taxon>Dictyoglomales</taxon>
        <taxon>Dictyoglomaceae</taxon>
        <taxon>Dictyoglomus</taxon>
    </lineage>
</organism>
<accession>A0A7V4DY95</accession>
<dbReference type="PRINTS" id="PR00834">
    <property type="entry name" value="PROTEASES2C"/>
</dbReference>
<dbReference type="EMBL" id="DTDV01000023">
    <property type="protein sequence ID" value="HGK24527.1"/>
    <property type="molecule type" value="Genomic_DNA"/>
</dbReference>
<reference evidence="4" key="1">
    <citation type="journal article" date="2020" name="mSystems">
        <title>Genome- and Community-Level Interaction Insights into Carbon Utilization and Element Cycling Functions of Hydrothermarchaeota in Hydrothermal Sediment.</title>
        <authorList>
            <person name="Zhou Z."/>
            <person name="Liu Y."/>
            <person name="Xu W."/>
            <person name="Pan J."/>
            <person name="Luo Z.H."/>
            <person name="Li M."/>
        </authorList>
    </citation>
    <scope>NUCLEOTIDE SEQUENCE [LARGE SCALE GENOMIC DNA]</scope>
    <source>
        <strain evidence="4">SpSt-70</strain>
    </source>
</reference>
<dbReference type="SUPFAM" id="SSF50156">
    <property type="entry name" value="PDZ domain-like"/>
    <property type="match status" value="1"/>
</dbReference>
<evidence type="ECO:0000256" key="2">
    <source>
        <dbReference type="ARBA" id="ARBA00022801"/>
    </source>
</evidence>
<dbReference type="SUPFAM" id="SSF50494">
    <property type="entry name" value="Trypsin-like serine proteases"/>
    <property type="match status" value="1"/>
</dbReference>
<evidence type="ECO:0000313" key="4">
    <source>
        <dbReference type="EMBL" id="HGK24527.1"/>
    </source>
</evidence>
<dbReference type="PROSITE" id="PS50106">
    <property type="entry name" value="PDZ"/>
    <property type="match status" value="1"/>
</dbReference>
<comment type="caution">
    <text evidence="4">The sequence shown here is derived from an EMBL/GenBank/DDBJ whole genome shotgun (WGS) entry which is preliminary data.</text>
</comment>
<keyword evidence="2" id="KW-0378">Hydrolase</keyword>
<gene>
    <name evidence="4" type="ORF">ENU78_08930</name>
</gene>
<name>A0A7V4DY95_DICTH</name>
<protein>
    <submittedName>
        <fullName evidence="4">PDZ domain-containing protein</fullName>
    </submittedName>
</protein>
<dbReference type="PANTHER" id="PTHR43343:SF3">
    <property type="entry name" value="PROTEASE DO-LIKE 8, CHLOROPLASTIC"/>
    <property type="match status" value="1"/>
</dbReference>
<dbReference type="Gene3D" id="2.40.10.120">
    <property type="match status" value="1"/>
</dbReference>
<dbReference type="InterPro" id="IPR051201">
    <property type="entry name" value="Chloro_Bact_Ser_Proteases"/>
</dbReference>
<dbReference type="PANTHER" id="PTHR43343">
    <property type="entry name" value="PEPTIDASE S12"/>
    <property type="match status" value="1"/>
</dbReference>
<evidence type="ECO:0000259" key="3">
    <source>
        <dbReference type="PROSITE" id="PS50106"/>
    </source>
</evidence>
<dbReference type="Gene3D" id="2.30.42.10">
    <property type="match status" value="1"/>
</dbReference>
<sequence>MEDYEKILESYSNALVKVVEKVSPAVVNLDLSQSTFVPFFFGPQEIKGFASGFLFTPDGYILTNSHVTHQASKIQITLADRRTYQAELVGEDPQTDLAVIKIPENNLPYLELGDSEKLKVGQIVLAIGNPLGFGHSVTSGVISALGRSLRSFSGHLMENIIQTDAALNPGSSGGPLVDIYGRAIGVNTAIIQGAQGICFAIPINTAKWVAGLLIKEGRVRRSYLGIIGQSVILPKRLRDNLSLAQEGGVYVVRVAPGSPAQRGGINSGDIIIQAENEVINNIDDLHRFLSHTPPGSRVVFKVLRDNTIREVYVTLGSE</sequence>
<feature type="domain" description="PDZ" evidence="3">
    <location>
        <begin position="230"/>
        <end position="282"/>
    </location>
</feature>